<evidence type="ECO:0000313" key="1">
    <source>
        <dbReference type="EMBL" id="GIX99283.1"/>
    </source>
</evidence>
<evidence type="ECO:0000313" key="2">
    <source>
        <dbReference type="Proteomes" id="UP001054837"/>
    </source>
</evidence>
<proteinExistence type="predicted"/>
<keyword evidence="2" id="KW-1185">Reference proteome</keyword>
<comment type="caution">
    <text evidence="1">The sequence shown here is derived from an EMBL/GenBank/DDBJ whole genome shotgun (WGS) entry which is preliminary data.</text>
</comment>
<sequence length="97" mass="10904">MFTLRSDGGLHIIRWPTCQSHPHFGPSLPAGLVIGKYWLTCAVDPRARGPGDRKSPEEKAHKKVARWIVLNQNHLSLSDRYRLASVRQPAFLSGYPS</sequence>
<protein>
    <submittedName>
        <fullName evidence="1">Uncharacterized protein</fullName>
    </submittedName>
</protein>
<organism evidence="1 2">
    <name type="scientific">Caerostris darwini</name>
    <dbReference type="NCBI Taxonomy" id="1538125"/>
    <lineage>
        <taxon>Eukaryota</taxon>
        <taxon>Metazoa</taxon>
        <taxon>Ecdysozoa</taxon>
        <taxon>Arthropoda</taxon>
        <taxon>Chelicerata</taxon>
        <taxon>Arachnida</taxon>
        <taxon>Araneae</taxon>
        <taxon>Araneomorphae</taxon>
        <taxon>Entelegynae</taxon>
        <taxon>Araneoidea</taxon>
        <taxon>Araneidae</taxon>
        <taxon>Caerostris</taxon>
    </lineage>
</organism>
<gene>
    <name evidence="1" type="ORF">CDAR_447651</name>
</gene>
<dbReference type="EMBL" id="BPLQ01003280">
    <property type="protein sequence ID" value="GIX99283.1"/>
    <property type="molecule type" value="Genomic_DNA"/>
</dbReference>
<name>A0AAV4PQK7_9ARAC</name>
<dbReference type="AlphaFoldDB" id="A0AAV4PQK7"/>
<dbReference type="Proteomes" id="UP001054837">
    <property type="component" value="Unassembled WGS sequence"/>
</dbReference>
<accession>A0AAV4PQK7</accession>
<reference evidence="1 2" key="1">
    <citation type="submission" date="2021-06" db="EMBL/GenBank/DDBJ databases">
        <title>Caerostris darwini draft genome.</title>
        <authorList>
            <person name="Kono N."/>
            <person name="Arakawa K."/>
        </authorList>
    </citation>
    <scope>NUCLEOTIDE SEQUENCE [LARGE SCALE GENOMIC DNA]</scope>
</reference>